<keyword evidence="4" id="KW-0156">Chromatin regulator</keyword>
<evidence type="ECO:0000259" key="12">
    <source>
        <dbReference type="PROSITE" id="PS51184"/>
    </source>
</evidence>
<evidence type="ECO:0000256" key="7">
    <source>
        <dbReference type="ARBA" id="ARBA00023004"/>
    </source>
</evidence>
<dbReference type="GO" id="GO:0005634">
    <property type="term" value="C:nucleus"/>
    <property type="evidence" value="ECO:0007669"/>
    <property type="project" value="UniProtKB-SubCell"/>
</dbReference>
<evidence type="ECO:0000256" key="2">
    <source>
        <dbReference type="ARBA" id="ARBA00004123"/>
    </source>
</evidence>
<proteinExistence type="inferred from homology"/>
<comment type="subcellular location">
    <subcellularLocation>
        <location evidence="2">Nucleus</location>
    </subcellularLocation>
</comment>
<dbReference type="PANTHER" id="PTHR12480:SF32">
    <property type="entry name" value="BIFUNCTIONAL ARGININE DEMETHYLASE AND LYSYL-HYDROXYLASE JMJD6"/>
    <property type="match status" value="1"/>
</dbReference>
<dbReference type="PANTHER" id="PTHR12480">
    <property type="entry name" value="ARGININE DEMETHYLASE AND LYSYL-HYDROXYLASE JMJD"/>
    <property type="match status" value="1"/>
</dbReference>
<keyword evidence="7" id="KW-0408">Iron</keyword>
<dbReference type="GO" id="GO:0005737">
    <property type="term" value="C:cytoplasm"/>
    <property type="evidence" value="ECO:0007669"/>
    <property type="project" value="TreeGrafter"/>
</dbReference>
<keyword evidence="6" id="KW-0560">Oxidoreductase</keyword>
<organism evidence="13 14">
    <name type="scientific">Ditylenchus dipsaci</name>
    <dbReference type="NCBI Taxonomy" id="166011"/>
    <lineage>
        <taxon>Eukaryota</taxon>
        <taxon>Metazoa</taxon>
        <taxon>Ecdysozoa</taxon>
        <taxon>Nematoda</taxon>
        <taxon>Chromadorea</taxon>
        <taxon>Rhabditida</taxon>
        <taxon>Tylenchina</taxon>
        <taxon>Tylenchomorpha</taxon>
        <taxon>Sphaerularioidea</taxon>
        <taxon>Anguinidae</taxon>
        <taxon>Anguininae</taxon>
        <taxon>Ditylenchus</taxon>
    </lineage>
</organism>
<dbReference type="InterPro" id="IPR050910">
    <property type="entry name" value="JMJD6_ArgDemeth/LysHydrox"/>
</dbReference>
<evidence type="ECO:0000313" key="13">
    <source>
        <dbReference type="Proteomes" id="UP000887574"/>
    </source>
</evidence>
<sequence length="317" mass="36334">MVTIEGKKVKIIKKRTRRSPGMSPTAIIASSQIGESLRVSTIVFVVALRVSVACPRSVMVTLSSHDMFCRMVSRSSRPQRQGARHSADAKQEILRFVKGLEMSSFSHRRTSKRVESAKRRARSELIKYGWKTVGYAGSNLVSMQIESAPDTIERVDASSMSYENFVECFEKISKPVIISGLTDNWIAQQKWTLPYRLHRKYRNQKFKCGEDDDGYSVKMKMKYYMDYMLSTTDDSPLYIFDSSFGERHKTAQLLQDYEVPAFFKDDLFRYAKDKRRPPYRWFVMGPPRSGTGVHIDPLGTSAWNALIVGHKMVPYSS</sequence>
<keyword evidence="9" id="KW-0804">Transcription</keyword>
<evidence type="ECO:0000313" key="14">
    <source>
        <dbReference type="WBParaSite" id="jg6865"/>
    </source>
</evidence>
<evidence type="ECO:0000256" key="6">
    <source>
        <dbReference type="ARBA" id="ARBA00023002"/>
    </source>
</evidence>
<dbReference type="Gene3D" id="2.60.120.650">
    <property type="entry name" value="Cupin"/>
    <property type="match status" value="1"/>
</dbReference>
<dbReference type="WBParaSite" id="jg6865">
    <property type="protein sequence ID" value="jg6865"/>
    <property type="gene ID" value="jg6865"/>
</dbReference>
<dbReference type="GO" id="GO:0046872">
    <property type="term" value="F:metal ion binding"/>
    <property type="evidence" value="ECO:0007669"/>
    <property type="project" value="UniProtKB-KW"/>
</dbReference>
<name>A0A915EMA1_9BILA</name>
<dbReference type="Proteomes" id="UP000887574">
    <property type="component" value="Unplaced"/>
</dbReference>
<keyword evidence="8" id="KW-0805">Transcription regulation</keyword>
<dbReference type="AlphaFoldDB" id="A0A915EMA1"/>
<keyword evidence="13" id="KW-1185">Reference proteome</keyword>
<evidence type="ECO:0000256" key="9">
    <source>
        <dbReference type="ARBA" id="ARBA00023163"/>
    </source>
</evidence>
<evidence type="ECO:0000256" key="1">
    <source>
        <dbReference type="ARBA" id="ARBA00001954"/>
    </source>
</evidence>
<evidence type="ECO:0000256" key="10">
    <source>
        <dbReference type="ARBA" id="ARBA00023242"/>
    </source>
</evidence>
<accession>A0A915EMA1</accession>
<evidence type="ECO:0000256" key="3">
    <source>
        <dbReference type="ARBA" id="ARBA00022723"/>
    </source>
</evidence>
<dbReference type="InterPro" id="IPR003347">
    <property type="entry name" value="JmjC_dom"/>
</dbReference>
<dbReference type="GO" id="GO:0033749">
    <property type="term" value="F:histone H4R3 demethylase activity"/>
    <property type="evidence" value="ECO:0007669"/>
    <property type="project" value="TreeGrafter"/>
</dbReference>
<feature type="domain" description="JmjC" evidence="12">
    <location>
        <begin position="248"/>
        <end position="317"/>
    </location>
</feature>
<keyword evidence="5" id="KW-0223">Dioxygenase</keyword>
<evidence type="ECO:0000256" key="5">
    <source>
        <dbReference type="ARBA" id="ARBA00022964"/>
    </source>
</evidence>
<dbReference type="SUPFAM" id="SSF51197">
    <property type="entry name" value="Clavaminate synthase-like"/>
    <property type="match status" value="1"/>
</dbReference>
<evidence type="ECO:0000256" key="4">
    <source>
        <dbReference type="ARBA" id="ARBA00022853"/>
    </source>
</evidence>
<protein>
    <submittedName>
        <fullName evidence="14">JmjC domain-containing protein</fullName>
    </submittedName>
</protein>
<dbReference type="GO" id="GO:0006909">
    <property type="term" value="P:phagocytosis"/>
    <property type="evidence" value="ECO:0007669"/>
    <property type="project" value="TreeGrafter"/>
</dbReference>
<dbReference type="PROSITE" id="PS51184">
    <property type="entry name" value="JMJC"/>
    <property type="match status" value="1"/>
</dbReference>
<evidence type="ECO:0000256" key="8">
    <source>
        <dbReference type="ARBA" id="ARBA00023015"/>
    </source>
</evidence>
<keyword evidence="3" id="KW-0479">Metal-binding</keyword>
<evidence type="ECO:0000256" key="11">
    <source>
        <dbReference type="ARBA" id="ARBA00038068"/>
    </source>
</evidence>
<dbReference type="GO" id="GO:0106140">
    <property type="term" value="F:P-TEFb complex binding"/>
    <property type="evidence" value="ECO:0007669"/>
    <property type="project" value="TreeGrafter"/>
</dbReference>
<comment type="cofactor">
    <cofactor evidence="1">
        <name>Fe(2+)</name>
        <dbReference type="ChEBI" id="CHEBI:29033"/>
    </cofactor>
</comment>
<keyword evidence="10" id="KW-0539">Nucleus</keyword>
<comment type="similarity">
    <text evidence="11">Belongs to the JMJD6 family.</text>
</comment>
<reference evidence="14" key="1">
    <citation type="submission" date="2022-11" db="UniProtKB">
        <authorList>
            <consortium name="WormBaseParasite"/>
        </authorList>
    </citation>
    <scope>IDENTIFICATION</scope>
</reference>